<comment type="caution">
    <text evidence="6">The sequence shown here is derived from an EMBL/GenBank/DDBJ whole genome shotgun (WGS) entry which is preliminary data.</text>
</comment>
<dbReference type="PROSITE" id="PS50240">
    <property type="entry name" value="TRYPSIN_DOM"/>
    <property type="match status" value="1"/>
</dbReference>
<dbReference type="SMART" id="SM00020">
    <property type="entry name" value="Tryp_SPc"/>
    <property type="match status" value="1"/>
</dbReference>
<dbReference type="InterPro" id="IPR001314">
    <property type="entry name" value="Peptidase_S1A"/>
</dbReference>
<dbReference type="PANTHER" id="PTHR24276">
    <property type="entry name" value="POLYSERASE-RELATED"/>
    <property type="match status" value="1"/>
</dbReference>
<dbReference type="InterPro" id="IPR018114">
    <property type="entry name" value="TRYPSIN_HIS"/>
</dbReference>
<evidence type="ECO:0000313" key="7">
    <source>
        <dbReference type="Proteomes" id="UP001499990"/>
    </source>
</evidence>
<dbReference type="InterPro" id="IPR001254">
    <property type="entry name" value="Trypsin_dom"/>
</dbReference>
<evidence type="ECO:0000256" key="2">
    <source>
        <dbReference type="ARBA" id="ARBA00023157"/>
    </source>
</evidence>
<gene>
    <name evidence="6" type="ORF">GCM10020367_48640</name>
</gene>
<dbReference type="GO" id="GO:0008233">
    <property type="term" value="F:peptidase activity"/>
    <property type="evidence" value="ECO:0007669"/>
    <property type="project" value="UniProtKB-KW"/>
</dbReference>
<dbReference type="PRINTS" id="PR00722">
    <property type="entry name" value="CHYMOTRYPSIN"/>
</dbReference>
<evidence type="ECO:0000313" key="6">
    <source>
        <dbReference type="EMBL" id="GAA3376546.1"/>
    </source>
</evidence>
<comment type="similarity">
    <text evidence="1">Belongs to the peptidase S1 family.</text>
</comment>
<keyword evidence="7" id="KW-1185">Reference proteome</keyword>
<protein>
    <submittedName>
        <fullName evidence="6">Serine protease</fullName>
    </submittedName>
</protein>
<dbReference type="InterPro" id="IPR043504">
    <property type="entry name" value="Peptidase_S1_PA_chymotrypsin"/>
</dbReference>
<feature type="chain" id="PRO_5045276699" evidence="4">
    <location>
        <begin position="33"/>
        <end position="276"/>
    </location>
</feature>
<evidence type="ECO:0000256" key="3">
    <source>
        <dbReference type="RuleBase" id="RU363034"/>
    </source>
</evidence>
<dbReference type="InterPro" id="IPR033116">
    <property type="entry name" value="TRYPSIN_SER"/>
</dbReference>
<keyword evidence="3 6" id="KW-0645">Protease</keyword>
<proteinExistence type="inferred from homology"/>
<sequence>MRPRPIRSPARALALAAVTALAPLMVSVPAAADSVIIGGAPVSITGNPWVVAVSSRSLFGAARAGQFCGGVVVAPDRVVTAAHCMNEDALGVSPAELADLKVVAGRTKLQAEGGHEIEVSKVYVNPTYDGYTREGDLAVLTLARALPAENVIKVAGPGDPVYEPGTAASVYGWGDTTGYGTYASSLRAAPVQVLPDEACEKAYPGGSAGKYRSATMLCAGGPRGGRDACQGDSGGPLVAKGTLIGLVSWGNGCGKSDSPGVYTRISAFVQQATAGR</sequence>
<dbReference type="EMBL" id="BAAAYL010000001">
    <property type="protein sequence ID" value="GAA3376546.1"/>
    <property type="molecule type" value="Genomic_DNA"/>
</dbReference>
<feature type="signal peptide" evidence="4">
    <location>
        <begin position="1"/>
        <end position="32"/>
    </location>
</feature>
<feature type="domain" description="Peptidase S1" evidence="5">
    <location>
        <begin position="36"/>
        <end position="269"/>
    </location>
</feature>
<keyword evidence="2" id="KW-1015">Disulfide bond</keyword>
<evidence type="ECO:0000259" key="5">
    <source>
        <dbReference type="PROSITE" id="PS50240"/>
    </source>
</evidence>
<dbReference type="SUPFAM" id="SSF50494">
    <property type="entry name" value="Trypsin-like serine proteases"/>
    <property type="match status" value="1"/>
</dbReference>
<dbReference type="CDD" id="cd00190">
    <property type="entry name" value="Tryp_SPc"/>
    <property type="match status" value="1"/>
</dbReference>
<dbReference type="PROSITE" id="PS00134">
    <property type="entry name" value="TRYPSIN_HIS"/>
    <property type="match status" value="1"/>
</dbReference>
<evidence type="ECO:0000256" key="1">
    <source>
        <dbReference type="ARBA" id="ARBA00007664"/>
    </source>
</evidence>
<keyword evidence="4" id="KW-0732">Signal</keyword>
<dbReference type="GO" id="GO:0006508">
    <property type="term" value="P:proteolysis"/>
    <property type="evidence" value="ECO:0007669"/>
    <property type="project" value="UniProtKB-KW"/>
</dbReference>
<keyword evidence="3" id="KW-0378">Hydrolase</keyword>
<organism evidence="6 7">
    <name type="scientific">Streptomyces sannanensis</name>
    <dbReference type="NCBI Taxonomy" id="285536"/>
    <lineage>
        <taxon>Bacteria</taxon>
        <taxon>Bacillati</taxon>
        <taxon>Actinomycetota</taxon>
        <taxon>Actinomycetes</taxon>
        <taxon>Kitasatosporales</taxon>
        <taxon>Streptomycetaceae</taxon>
        <taxon>Streptomyces</taxon>
    </lineage>
</organism>
<dbReference type="Pfam" id="PF00089">
    <property type="entry name" value="Trypsin"/>
    <property type="match status" value="1"/>
</dbReference>
<dbReference type="InterPro" id="IPR050430">
    <property type="entry name" value="Peptidase_S1"/>
</dbReference>
<name>A0ABP6SHS9_9ACTN</name>
<accession>A0ABP6SHS9</accession>
<dbReference type="PANTHER" id="PTHR24276:SF98">
    <property type="entry name" value="FI18310P1-RELATED"/>
    <property type="match status" value="1"/>
</dbReference>
<dbReference type="Proteomes" id="UP001499990">
    <property type="component" value="Unassembled WGS sequence"/>
</dbReference>
<dbReference type="RefSeq" id="WP_345041271.1">
    <property type="nucleotide sequence ID" value="NZ_BAAAYL010000001.1"/>
</dbReference>
<dbReference type="InterPro" id="IPR009003">
    <property type="entry name" value="Peptidase_S1_PA"/>
</dbReference>
<dbReference type="Gene3D" id="2.40.10.10">
    <property type="entry name" value="Trypsin-like serine proteases"/>
    <property type="match status" value="1"/>
</dbReference>
<dbReference type="PROSITE" id="PS00135">
    <property type="entry name" value="TRYPSIN_SER"/>
    <property type="match status" value="1"/>
</dbReference>
<evidence type="ECO:0000256" key="4">
    <source>
        <dbReference type="SAM" id="SignalP"/>
    </source>
</evidence>
<keyword evidence="3" id="KW-0720">Serine protease</keyword>
<reference evidence="7" key="1">
    <citation type="journal article" date="2019" name="Int. J. Syst. Evol. Microbiol.">
        <title>The Global Catalogue of Microorganisms (GCM) 10K type strain sequencing project: providing services to taxonomists for standard genome sequencing and annotation.</title>
        <authorList>
            <consortium name="The Broad Institute Genomics Platform"/>
            <consortium name="The Broad Institute Genome Sequencing Center for Infectious Disease"/>
            <person name="Wu L."/>
            <person name="Ma J."/>
        </authorList>
    </citation>
    <scope>NUCLEOTIDE SEQUENCE [LARGE SCALE GENOMIC DNA]</scope>
    <source>
        <strain evidence="7">JCM 9651</strain>
    </source>
</reference>